<dbReference type="GO" id="GO:0016887">
    <property type="term" value="F:ATP hydrolysis activity"/>
    <property type="evidence" value="ECO:0007669"/>
    <property type="project" value="InterPro"/>
</dbReference>
<sequence length="613" mass="67829">MFSDLRIAIRNLLKATALWQDNRLILREFKFFPGVTVAAISFSLFAACLSGSTVALIGVFLQGLTNPQESPIQTGLYFIDHWVFGITAPPAERIIRLSTFILFAIWLQSLSHYLGQLFSRLAAINLTERLRRSIFEQLQGLSLSFYSKTQPGELINSIRGETNQLQQAFNVISVFFTQGMTLLVYVGLMFFLSWQLSIAAFLVFGLLSICVSKITAKVREASFDVPTANGRFSSAALELINGIRTVHASSTHEYERQRFYKATSQVVKATSKVAKLSTMVGPLTQGMSGTLLILMVAIAFSTLVESGQMRATTLLTFLLTLSRTMPVVTHINGAWTKLNSFQGAFKNVKDLLKESDKPYLQNGELPFSELKCSIDFVAVNFGYEANEPVLHDITLAIAKGQTTALVGSSGAGKTTLADLIPRLYDPTDGKILVDGIDLRQFDIHTFRQKLAIVSQDTFIFNASVFYNIAYGLEGIDESAVWEAARQANALQFIQDLPDGLKTSLGDKGVRLSGGQRQRIAIARALLRNPEILILDEATSALDSVTERLIQESLENLSQGRTVIVIAHRLSTIVNADQVVVLEKGRVVEQGNYQELLNQKGELWKYHQMQFATG</sequence>
<organism evidence="10 11">
    <name type="scientific">Acaryochloris marina (strain MBIC 11017)</name>
    <dbReference type="NCBI Taxonomy" id="329726"/>
    <lineage>
        <taxon>Bacteria</taxon>
        <taxon>Bacillati</taxon>
        <taxon>Cyanobacteriota</taxon>
        <taxon>Cyanophyceae</taxon>
        <taxon>Acaryochloridales</taxon>
        <taxon>Acaryochloridaceae</taxon>
        <taxon>Acaryochloris</taxon>
    </lineage>
</organism>
<evidence type="ECO:0000256" key="4">
    <source>
        <dbReference type="ARBA" id="ARBA00022840"/>
    </source>
</evidence>
<dbReference type="KEGG" id="amr:AM1_5720"/>
<dbReference type="GO" id="GO:0034040">
    <property type="term" value="F:ATPase-coupled lipid transmembrane transporter activity"/>
    <property type="evidence" value="ECO:0007669"/>
    <property type="project" value="TreeGrafter"/>
</dbReference>
<feature type="transmembrane region" description="Helical" evidence="7">
    <location>
        <begin position="31"/>
        <end position="61"/>
    </location>
</feature>
<feature type="transmembrane region" description="Helical" evidence="7">
    <location>
        <begin position="168"/>
        <end position="192"/>
    </location>
</feature>
<dbReference type="InterPro" id="IPR003439">
    <property type="entry name" value="ABC_transporter-like_ATP-bd"/>
</dbReference>
<accession>B0CGB4</accession>
<dbReference type="SUPFAM" id="SSF90123">
    <property type="entry name" value="ABC transporter transmembrane region"/>
    <property type="match status" value="1"/>
</dbReference>
<evidence type="ECO:0000313" key="10">
    <source>
        <dbReference type="EMBL" id="ABW30667.1"/>
    </source>
</evidence>
<dbReference type="Pfam" id="PF00005">
    <property type="entry name" value="ABC_tran"/>
    <property type="match status" value="1"/>
</dbReference>
<dbReference type="PROSITE" id="PS00211">
    <property type="entry name" value="ABC_TRANSPORTER_1"/>
    <property type="match status" value="1"/>
</dbReference>
<dbReference type="GO" id="GO:0005524">
    <property type="term" value="F:ATP binding"/>
    <property type="evidence" value="ECO:0007669"/>
    <property type="project" value="UniProtKB-KW"/>
</dbReference>
<feature type="domain" description="ABC transporter" evidence="8">
    <location>
        <begin position="374"/>
        <end position="608"/>
    </location>
</feature>
<evidence type="ECO:0000313" key="11">
    <source>
        <dbReference type="Proteomes" id="UP000000268"/>
    </source>
</evidence>
<feature type="domain" description="ABC transmembrane type-1" evidence="9">
    <location>
        <begin position="37"/>
        <end position="340"/>
    </location>
</feature>
<dbReference type="Gene3D" id="1.20.1560.10">
    <property type="entry name" value="ABC transporter type 1, transmembrane domain"/>
    <property type="match status" value="1"/>
</dbReference>
<dbReference type="InterPro" id="IPR017871">
    <property type="entry name" value="ABC_transporter-like_CS"/>
</dbReference>
<feature type="transmembrane region" description="Helical" evidence="7">
    <location>
        <begin position="198"/>
        <end position="216"/>
    </location>
</feature>
<dbReference type="NCBIfam" id="NF045513">
    <property type="entry name" value="HepA_fam_ABC"/>
    <property type="match status" value="1"/>
</dbReference>
<gene>
    <name evidence="10" type="ordered locus">AM1_5720</name>
</gene>
<comment type="subcellular location">
    <subcellularLocation>
        <location evidence="1">Cell membrane</location>
        <topology evidence="1">Multi-pass membrane protein</topology>
    </subcellularLocation>
</comment>
<keyword evidence="5 7" id="KW-1133">Transmembrane helix</keyword>
<proteinExistence type="predicted"/>
<dbReference type="OrthoDB" id="9762790at2"/>
<dbReference type="InterPro" id="IPR011527">
    <property type="entry name" value="ABC1_TM_dom"/>
</dbReference>
<dbReference type="PROSITE" id="PS50929">
    <property type="entry name" value="ABC_TM1F"/>
    <property type="match status" value="1"/>
</dbReference>
<keyword evidence="4" id="KW-0067">ATP-binding</keyword>
<dbReference type="PANTHER" id="PTHR24221">
    <property type="entry name" value="ATP-BINDING CASSETTE SUB-FAMILY B"/>
    <property type="match status" value="1"/>
</dbReference>
<dbReference type="PANTHER" id="PTHR24221:SF654">
    <property type="entry name" value="ATP-BINDING CASSETTE SUB-FAMILY B MEMBER 6"/>
    <property type="match status" value="1"/>
</dbReference>
<reference evidence="10 11" key="1">
    <citation type="journal article" date="2008" name="Proc. Natl. Acad. Sci. U.S.A.">
        <title>Niche adaptation and genome expansion in the chlorophyll d-producing cyanobacterium Acaryochloris marina.</title>
        <authorList>
            <person name="Swingley W.D."/>
            <person name="Chen M."/>
            <person name="Cheung P.C."/>
            <person name="Conrad A.L."/>
            <person name="Dejesa L.C."/>
            <person name="Hao J."/>
            <person name="Honchak B.M."/>
            <person name="Karbach L.E."/>
            <person name="Kurdoglu A."/>
            <person name="Lahiri S."/>
            <person name="Mastrian S.D."/>
            <person name="Miyashita H."/>
            <person name="Page L."/>
            <person name="Ramakrishna P."/>
            <person name="Satoh S."/>
            <person name="Sattley W.M."/>
            <person name="Shimada Y."/>
            <person name="Taylor H.L."/>
            <person name="Tomo T."/>
            <person name="Tsuchiya T."/>
            <person name="Wang Z.T."/>
            <person name="Raymond J."/>
            <person name="Mimuro M."/>
            <person name="Blankenship R.E."/>
            <person name="Touchman J.W."/>
        </authorList>
    </citation>
    <scope>NUCLEOTIDE SEQUENCE [LARGE SCALE GENOMIC DNA]</scope>
    <source>
        <strain evidence="11">MBIC 11017</strain>
    </source>
</reference>
<evidence type="ECO:0000259" key="9">
    <source>
        <dbReference type="PROSITE" id="PS50929"/>
    </source>
</evidence>
<dbReference type="Pfam" id="PF00664">
    <property type="entry name" value="ABC_membrane"/>
    <property type="match status" value="1"/>
</dbReference>
<feature type="transmembrane region" description="Helical" evidence="7">
    <location>
        <begin position="286"/>
        <end position="304"/>
    </location>
</feature>
<keyword evidence="6 7" id="KW-0472">Membrane</keyword>
<dbReference type="HOGENOM" id="CLU_000604_84_3_3"/>
<evidence type="ECO:0000256" key="7">
    <source>
        <dbReference type="SAM" id="Phobius"/>
    </source>
</evidence>
<evidence type="ECO:0000256" key="2">
    <source>
        <dbReference type="ARBA" id="ARBA00022692"/>
    </source>
</evidence>
<keyword evidence="2 7" id="KW-0812">Transmembrane</keyword>
<name>B0CGB4_ACAM1</name>
<dbReference type="InterPro" id="IPR027417">
    <property type="entry name" value="P-loop_NTPase"/>
</dbReference>
<dbReference type="SMART" id="SM00382">
    <property type="entry name" value="AAA"/>
    <property type="match status" value="1"/>
</dbReference>
<dbReference type="InterPro" id="IPR039421">
    <property type="entry name" value="Type_1_exporter"/>
</dbReference>
<dbReference type="InterPro" id="IPR036640">
    <property type="entry name" value="ABC1_TM_sf"/>
</dbReference>
<keyword evidence="3" id="KW-0547">Nucleotide-binding</keyword>
<evidence type="ECO:0000256" key="1">
    <source>
        <dbReference type="ARBA" id="ARBA00004651"/>
    </source>
</evidence>
<dbReference type="eggNOG" id="COG1132">
    <property type="taxonomic scope" value="Bacteria"/>
</dbReference>
<dbReference type="AlphaFoldDB" id="B0CGB4"/>
<dbReference type="STRING" id="329726.AM1_5720"/>
<dbReference type="GO" id="GO:0005886">
    <property type="term" value="C:plasma membrane"/>
    <property type="evidence" value="ECO:0007669"/>
    <property type="project" value="UniProtKB-SubCell"/>
</dbReference>
<protein>
    <submittedName>
        <fullName evidence="10">ABC transporter, permease protein</fullName>
    </submittedName>
</protein>
<dbReference type="SUPFAM" id="SSF52540">
    <property type="entry name" value="P-loop containing nucleoside triphosphate hydrolases"/>
    <property type="match status" value="1"/>
</dbReference>
<dbReference type="InterPro" id="IPR003593">
    <property type="entry name" value="AAA+_ATPase"/>
</dbReference>
<evidence type="ECO:0000259" key="8">
    <source>
        <dbReference type="PROSITE" id="PS50893"/>
    </source>
</evidence>
<dbReference type="GO" id="GO:0140359">
    <property type="term" value="F:ABC-type transporter activity"/>
    <property type="evidence" value="ECO:0007669"/>
    <property type="project" value="InterPro"/>
</dbReference>
<keyword evidence="11" id="KW-1185">Reference proteome</keyword>
<dbReference type="EMBL" id="CP000828">
    <property type="protein sequence ID" value="ABW30667.1"/>
    <property type="molecule type" value="Genomic_DNA"/>
</dbReference>
<dbReference type="PROSITE" id="PS50893">
    <property type="entry name" value="ABC_TRANSPORTER_2"/>
    <property type="match status" value="1"/>
</dbReference>
<dbReference type="FunFam" id="3.40.50.300:FF:000218">
    <property type="entry name" value="Multidrug ABC transporter ATP-binding protein"/>
    <property type="match status" value="1"/>
</dbReference>
<evidence type="ECO:0000256" key="3">
    <source>
        <dbReference type="ARBA" id="ARBA00022741"/>
    </source>
</evidence>
<dbReference type="Proteomes" id="UP000000268">
    <property type="component" value="Chromosome"/>
</dbReference>
<dbReference type="RefSeq" id="WP_012165882.1">
    <property type="nucleotide sequence ID" value="NC_009925.1"/>
</dbReference>
<evidence type="ECO:0000256" key="5">
    <source>
        <dbReference type="ARBA" id="ARBA00022989"/>
    </source>
</evidence>
<feature type="transmembrane region" description="Helical" evidence="7">
    <location>
        <begin position="94"/>
        <end position="114"/>
    </location>
</feature>
<evidence type="ECO:0000256" key="6">
    <source>
        <dbReference type="ARBA" id="ARBA00023136"/>
    </source>
</evidence>
<dbReference type="Gene3D" id="3.40.50.300">
    <property type="entry name" value="P-loop containing nucleotide triphosphate hydrolases"/>
    <property type="match status" value="1"/>
</dbReference>